<evidence type="ECO:0000313" key="2">
    <source>
        <dbReference type="EMBL" id="KAF9694691.1"/>
    </source>
</evidence>
<proteinExistence type="predicted"/>
<dbReference type="AlphaFoldDB" id="A0A8H7J303"/>
<reference evidence="2" key="2">
    <citation type="submission" date="2020-09" db="EMBL/GenBank/DDBJ databases">
        <title>Reference genome assembly for Australian Ascochyta lentis isolate Al4.</title>
        <authorList>
            <person name="Lee R.C."/>
            <person name="Farfan-Caceres L.M."/>
            <person name="Debler J.W."/>
            <person name="Williams A.H."/>
            <person name="Henares B.M."/>
        </authorList>
    </citation>
    <scope>NUCLEOTIDE SEQUENCE</scope>
    <source>
        <strain evidence="2">Al4</strain>
    </source>
</reference>
<gene>
    <name evidence="2" type="ORF">EKO04_007546</name>
</gene>
<dbReference type="Proteomes" id="UP000651452">
    <property type="component" value="Unassembled WGS sequence"/>
</dbReference>
<sequence>MAKSAKYYNADDFNNYKRRLGKCLPPRTNVLAAACHIQSLFDANKFTFGFMGGLAMLCQGYKREMPDLHIAYDDKDFDRLKSKLESDQRVRLPTGANPLLPFKILVWTGPEYKDQGCTENASIELDLVPSGSCGTPRAGVLNRNLVQLSLNTSNGQKRPFKCLNTLFLVATMLSYCSARDLLWDPRKDLLFLCKNQSASLQRIRTELDLKEVRELFLDPPPIMAVTPPAPQTLPPFQPESLLSEHSNEARTSRSRYRNSGGPKGSSSGMSDQRPANGPRPQSIEHLQDPRQLSKIVGLQSVDVAKPQPVSAAAAVKQVRRSMPDLTAVHNTPTTLRAGAQTIETVSPSRHYHATFPASNVPSLPASTSQYQNRANSQLDCGGNFQPVHMRVKSETEIQIQNFSANKKTIANSMVSNRTISPGIPVQEIRSQKRSLHVVSSEIEEVSLQQYSQDRSINTCEGLHVVDPDGINTALERPHNTAYSQAQHQRHSSAPPPTISDLIFELEATVPVKHTVVAELSADPVVQSRVEHTTTRDPESFNVPASFRPSYPHTVSAPLGSGSLPASLVAGGASFHGHRQSLSHSESANESASGFSKQTNAYRYSSFVFPESGKDGNSSAALNDGIAPTYKAYRPFVVPDEHRSAGSLRPTDDPIHQRNASNDSTASYDSNKLAQEYRELLDFEGGFGTE</sequence>
<comment type="caution">
    <text evidence="2">The sequence shown here is derived from an EMBL/GenBank/DDBJ whole genome shotgun (WGS) entry which is preliminary data.</text>
</comment>
<reference evidence="2" key="1">
    <citation type="submission" date="2018-12" db="EMBL/GenBank/DDBJ databases">
        <authorList>
            <person name="Syme R.A."/>
            <person name="Farfan-Caceres L."/>
            <person name="Lichtenzveig J."/>
        </authorList>
    </citation>
    <scope>NUCLEOTIDE SEQUENCE</scope>
    <source>
        <strain evidence="2">Al4</strain>
    </source>
</reference>
<accession>A0A8H7J303</accession>
<feature type="compositionally biased region" description="Polar residues" evidence="1">
    <location>
        <begin position="657"/>
        <end position="669"/>
    </location>
</feature>
<feature type="region of interest" description="Disordered" evidence="1">
    <location>
        <begin position="223"/>
        <end position="288"/>
    </location>
</feature>
<dbReference type="OrthoDB" id="10066232at2759"/>
<keyword evidence="3" id="KW-1185">Reference proteome</keyword>
<evidence type="ECO:0000313" key="3">
    <source>
        <dbReference type="Proteomes" id="UP000651452"/>
    </source>
</evidence>
<feature type="region of interest" description="Disordered" evidence="1">
    <location>
        <begin position="641"/>
        <end position="669"/>
    </location>
</feature>
<name>A0A8H7J303_9PLEO</name>
<organism evidence="2 3">
    <name type="scientific">Ascochyta lentis</name>
    <dbReference type="NCBI Taxonomy" id="205686"/>
    <lineage>
        <taxon>Eukaryota</taxon>
        <taxon>Fungi</taxon>
        <taxon>Dikarya</taxon>
        <taxon>Ascomycota</taxon>
        <taxon>Pezizomycotina</taxon>
        <taxon>Dothideomycetes</taxon>
        <taxon>Pleosporomycetidae</taxon>
        <taxon>Pleosporales</taxon>
        <taxon>Pleosporineae</taxon>
        <taxon>Didymellaceae</taxon>
        <taxon>Ascochyta</taxon>
    </lineage>
</organism>
<protein>
    <submittedName>
        <fullName evidence="2">Uncharacterized protein</fullName>
    </submittedName>
</protein>
<dbReference type="EMBL" id="RZGK01000013">
    <property type="protein sequence ID" value="KAF9694691.1"/>
    <property type="molecule type" value="Genomic_DNA"/>
</dbReference>
<evidence type="ECO:0000256" key="1">
    <source>
        <dbReference type="SAM" id="MobiDB-lite"/>
    </source>
</evidence>
<feature type="compositionally biased region" description="Pro residues" evidence="1">
    <location>
        <begin position="223"/>
        <end position="237"/>
    </location>
</feature>
<feature type="compositionally biased region" description="Basic and acidic residues" evidence="1">
    <location>
        <begin position="641"/>
        <end position="655"/>
    </location>
</feature>